<comment type="caution">
    <text evidence="7">The sequence shown here is derived from an EMBL/GenBank/DDBJ whole genome shotgun (WGS) entry which is preliminary data.</text>
</comment>
<proteinExistence type="predicted"/>
<accession>A0A8J4BBB9</accession>
<feature type="region of interest" description="Disordered" evidence="6">
    <location>
        <begin position="714"/>
        <end position="740"/>
    </location>
</feature>
<dbReference type="GO" id="GO:0005737">
    <property type="term" value="C:cytoplasm"/>
    <property type="evidence" value="ECO:0007669"/>
    <property type="project" value="UniProtKB-SubCell"/>
</dbReference>
<dbReference type="GO" id="GO:0043161">
    <property type="term" value="P:proteasome-mediated ubiquitin-dependent protein catabolic process"/>
    <property type="evidence" value="ECO:0007669"/>
    <property type="project" value="TreeGrafter"/>
</dbReference>
<feature type="compositionally biased region" description="Low complexity" evidence="6">
    <location>
        <begin position="725"/>
        <end position="740"/>
    </location>
</feature>
<evidence type="ECO:0000313" key="8">
    <source>
        <dbReference type="Proteomes" id="UP000747399"/>
    </source>
</evidence>
<evidence type="ECO:0000256" key="1">
    <source>
        <dbReference type="ARBA" id="ARBA00004123"/>
    </source>
</evidence>
<dbReference type="Proteomes" id="UP000747399">
    <property type="component" value="Unassembled WGS sequence"/>
</dbReference>
<dbReference type="Gene3D" id="1.25.10.10">
    <property type="entry name" value="Leucine-rich Repeat Variant"/>
    <property type="match status" value="4"/>
</dbReference>
<protein>
    <recommendedName>
        <fullName evidence="9">Armadillo repeat-containing protein 8</fullName>
    </recommendedName>
</protein>
<keyword evidence="4" id="KW-0677">Repeat</keyword>
<keyword evidence="3" id="KW-0963">Cytoplasm</keyword>
<evidence type="ECO:0000256" key="4">
    <source>
        <dbReference type="ARBA" id="ARBA00022737"/>
    </source>
</evidence>
<dbReference type="InterPro" id="IPR038739">
    <property type="entry name" value="ARMC8/Vid28"/>
</dbReference>
<dbReference type="InterPro" id="IPR011989">
    <property type="entry name" value="ARM-like"/>
</dbReference>
<evidence type="ECO:0000256" key="5">
    <source>
        <dbReference type="ARBA" id="ARBA00023242"/>
    </source>
</evidence>
<keyword evidence="5" id="KW-0539">Nucleus</keyword>
<dbReference type="PANTHER" id="PTHR15651">
    <property type="entry name" value="ARMADILLO REPEAT-CONTAINING PROTEIN 8"/>
    <property type="match status" value="1"/>
</dbReference>
<feature type="region of interest" description="Disordered" evidence="6">
    <location>
        <begin position="665"/>
        <end position="687"/>
    </location>
</feature>
<dbReference type="PANTHER" id="PTHR15651:SF7">
    <property type="entry name" value="ARMADILLO REPEAT-CONTAINING PROTEIN 8"/>
    <property type="match status" value="1"/>
</dbReference>
<dbReference type="Pfam" id="PF00514">
    <property type="entry name" value="Arm"/>
    <property type="match status" value="1"/>
</dbReference>
<dbReference type="SUPFAM" id="SSF48371">
    <property type="entry name" value="ARM repeat"/>
    <property type="match status" value="2"/>
</dbReference>
<gene>
    <name evidence="7" type="ORF">Vafri_10888</name>
</gene>
<evidence type="ECO:0008006" key="9">
    <source>
        <dbReference type="Google" id="ProtNLM"/>
    </source>
</evidence>
<dbReference type="InterPro" id="IPR000225">
    <property type="entry name" value="Armadillo"/>
</dbReference>
<evidence type="ECO:0000313" key="7">
    <source>
        <dbReference type="EMBL" id="GIL55340.1"/>
    </source>
</evidence>
<organism evidence="7 8">
    <name type="scientific">Volvox africanus</name>
    <dbReference type="NCBI Taxonomy" id="51714"/>
    <lineage>
        <taxon>Eukaryota</taxon>
        <taxon>Viridiplantae</taxon>
        <taxon>Chlorophyta</taxon>
        <taxon>core chlorophytes</taxon>
        <taxon>Chlorophyceae</taxon>
        <taxon>CS clade</taxon>
        <taxon>Chlamydomonadales</taxon>
        <taxon>Volvocaceae</taxon>
        <taxon>Volvox</taxon>
    </lineage>
</organism>
<reference evidence="7" key="1">
    <citation type="journal article" date="2021" name="Proc. Natl. Acad. Sci. U.S.A.">
        <title>Three genomes in the algal genus Volvox reveal the fate of a haploid sex-determining region after a transition to homothallism.</title>
        <authorList>
            <person name="Yamamoto K."/>
            <person name="Hamaji T."/>
            <person name="Kawai-Toyooka H."/>
            <person name="Matsuzaki R."/>
            <person name="Takahashi F."/>
            <person name="Nishimura Y."/>
            <person name="Kawachi M."/>
            <person name="Noguchi H."/>
            <person name="Minakuchi Y."/>
            <person name="Umen J.G."/>
            <person name="Toyoda A."/>
            <person name="Nozaki H."/>
        </authorList>
    </citation>
    <scope>NUCLEOTIDE SEQUENCE</scope>
    <source>
        <strain evidence="7">NIES-3780</strain>
    </source>
</reference>
<dbReference type="SMART" id="SM00185">
    <property type="entry name" value="ARM"/>
    <property type="match status" value="9"/>
</dbReference>
<evidence type="ECO:0000256" key="6">
    <source>
        <dbReference type="SAM" id="MobiDB-lite"/>
    </source>
</evidence>
<evidence type="ECO:0000256" key="2">
    <source>
        <dbReference type="ARBA" id="ARBA00004496"/>
    </source>
</evidence>
<evidence type="ECO:0000256" key="3">
    <source>
        <dbReference type="ARBA" id="ARBA00022490"/>
    </source>
</evidence>
<name>A0A8J4BBB9_9CHLO</name>
<dbReference type="GO" id="GO:0005634">
    <property type="term" value="C:nucleus"/>
    <property type="evidence" value="ECO:0007669"/>
    <property type="project" value="UniProtKB-SubCell"/>
</dbReference>
<dbReference type="EMBL" id="BNCO01000021">
    <property type="protein sequence ID" value="GIL55340.1"/>
    <property type="molecule type" value="Genomic_DNA"/>
</dbReference>
<dbReference type="GO" id="GO:0034657">
    <property type="term" value="C:GID complex"/>
    <property type="evidence" value="ECO:0007669"/>
    <property type="project" value="TreeGrafter"/>
</dbReference>
<comment type="subcellular location">
    <subcellularLocation>
        <location evidence="2">Cytoplasm</location>
    </subcellularLocation>
    <subcellularLocation>
        <location evidence="1">Nucleus</location>
    </subcellularLocation>
</comment>
<dbReference type="Pfam" id="PF13513">
    <property type="entry name" value="HEAT_EZ"/>
    <property type="match status" value="1"/>
</dbReference>
<keyword evidence="8" id="KW-1185">Reference proteome</keyword>
<dbReference type="AlphaFoldDB" id="A0A8J4BBB9"/>
<dbReference type="InterPro" id="IPR016024">
    <property type="entry name" value="ARM-type_fold"/>
</dbReference>
<sequence length="919" mass="94771">MTNSPDIGRVATSLMVARPRELLRELREGTDRVKALKAIKNQVIGSKFKKNAFVSEGAVEAVLEVLRDATSSANPSEDKMEVVQQQAAIVIGSLSLSDVGLRRLISNEGLPFLLTMLHSADEAVVEAALWAVKMVVQQSTCVPSYFTRPPAREAGSPLPESPAAAAAAATPGPTVAAAGPLSVTPVRLDATAMSAIVRCLAVAGSSAAHTGSGSGMLAAVPRSGRTAAIVALAAALVACCCRRTEERNLAIAAGAPEKMLRLLLGSDRADTQVAALEGLSLMLPYQPSACALALSCPEIYGRLFTLLRDPTPSVRLLAASCAATLCRMPGCEQTEAMQRAALPVLLRLLTQPATRPHVPAVLASLVEASEALQKAAADADAVRLLAGLLAAEAVAAEAETTTARTTGQAVAAPDAAAVSSGVTPYLATCAAADGGVSSSLREGCLRALGSLCLNHDESRKQLLEAKVLRHIVKALEDPSNGVRAAAALCVRALTRCVRTLRGGLLEGGGGELAQLLVDMLTDQELEVQTNAAAAVCNLVLDFSAVKSAVLSAGGLTRLVELTRSPATPLRHHATWALANMLYRADNSVRVQLMEALPWSRLRQLLFDSDPRVVEQALVILRNLCMAGRQQVAAALEWAESDRSGGGGECGGSGGGFASVTGLCTTPAPAHGHGPPDQQPLPATGDKETRYDGILDVLQARIQAAAAAMSVTDVESESAASTPGVSHSPHSEGAASPPSASASAPALAAAAATTAGIFRVTRPEQYLQTVAHATHALYAVANLLTGGATVKDLVASRRPLLAAVAALLYPRAGELALPAVWCAVNLTWPAGGGSGGGGGGGVDRLNRLEQEAVATRCNALLDVRGEERLEELSRQHPSRDVQERARTALEQLRSGAGLAVRTSDTSSPAAVMTALTAQGL</sequence>